<sequence length="121" mass="13722">MKKGLIVGVVILVILIGGVVFIQNVNLNRIGADQYYVQIQDGKKMEDKANDGKKYIYYEYTLEGFDKNGKEKTVTFTANKELRKEAYLSVYMKGDKAGSYQEVQTSELPDQAKQKLEELGK</sequence>
<accession>A0ABU6GK91</accession>
<name>A0ABU6GK91_9BACL</name>
<dbReference type="RefSeq" id="WP_326085382.1">
    <property type="nucleotide sequence ID" value="NZ_JARLKZ010000002.1"/>
</dbReference>
<feature type="compositionally biased region" description="Basic and acidic residues" evidence="1">
    <location>
        <begin position="110"/>
        <end position="121"/>
    </location>
</feature>
<evidence type="ECO:0000313" key="3">
    <source>
        <dbReference type="Proteomes" id="UP001344632"/>
    </source>
</evidence>
<reference evidence="2 3" key="1">
    <citation type="submission" date="2023-03" db="EMBL/GenBank/DDBJ databases">
        <title>Bacillus Genome Sequencing.</title>
        <authorList>
            <person name="Dunlap C."/>
        </authorList>
    </citation>
    <scope>NUCLEOTIDE SEQUENCE [LARGE SCALE GENOMIC DNA]</scope>
    <source>
        <strain evidence="2 3">BD-525</strain>
    </source>
</reference>
<evidence type="ECO:0000256" key="1">
    <source>
        <dbReference type="SAM" id="MobiDB-lite"/>
    </source>
</evidence>
<organism evidence="2 3">
    <name type="scientific">Paenibacillus dokdonensis</name>
    <dbReference type="NCBI Taxonomy" id="2567944"/>
    <lineage>
        <taxon>Bacteria</taxon>
        <taxon>Bacillati</taxon>
        <taxon>Bacillota</taxon>
        <taxon>Bacilli</taxon>
        <taxon>Bacillales</taxon>
        <taxon>Paenibacillaceae</taxon>
        <taxon>Paenibacillus</taxon>
    </lineage>
</organism>
<dbReference type="PANTHER" id="PTHR36433">
    <property type="entry name" value="HYPOTHETICAL CYTOSOLIC PROTEIN"/>
    <property type="match status" value="1"/>
</dbReference>
<dbReference type="Gene3D" id="2.40.50.480">
    <property type="match status" value="1"/>
</dbReference>
<keyword evidence="3" id="KW-1185">Reference proteome</keyword>
<dbReference type="Proteomes" id="UP001344632">
    <property type="component" value="Unassembled WGS sequence"/>
</dbReference>
<feature type="region of interest" description="Disordered" evidence="1">
    <location>
        <begin position="102"/>
        <end position="121"/>
    </location>
</feature>
<gene>
    <name evidence="2" type="ORF">P4H66_02005</name>
</gene>
<comment type="caution">
    <text evidence="2">The sequence shown here is derived from an EMBL/GenBank/DDBJ whole genome shotgun (WGS) entry which is preliminary data.</text>
</comment>
<dbReference type="PANTHER" id="PTHR36433:SF2">
    <property type="entry name" value="YXEA FAMILY PROTEIN"/>
    <property type="match status" value="1"/>
</dbReference>
<dbReference type="SUPFAM" id="SSF159121">
    <property type="entry name" value="BC4932-like"/>
    <property type="match status" value="1"/>
</dbReference>
<dbReference type="NCBIfam" id="TIGR01655">
    <property type="entry name" value="yxeA_fam"/>
    <property type="match status" value="1"/>
</dbReference>
<dbReference type="Pfam" id="PF06486">
    <property type="entry name" value="DUF1093"/>
    <property type="match status" value="1"/>
</dbReference>
<dbReference type="InterPro" id="IPR036166">
    <property type="entry name" value="YxeA-like_sf"/>
</dbReference>
<dbReference type="InterPro" id="IPR006542">
    <property type="entry name" value="DUF1093"/>
</dbReference>
<protein>
    <submittedName>
        <fullName evidence="2">YxeA family protein</fullName>
    </submittedName>
</protein>
<dbReference type="EMBL" id="JARLKZ010000002">
    <property type="protein sequence ID" value="MEC0238646.1"/>
    <property type="molecule type" value="Genomic_DNA"/>
</dbReference>
<proteinExistence type="predicted"/>
<evidence type="ECO:0000313" key="2">
    <source>
        <dbReference type="EMBL" id="MEC0238646.1"/>
    </source>
</evidence>